<dbReference type="NCBIfam" id="TIGR02623">
    <property type="entry name" value="G1P_cyt_trans"/>
    <property type="match status" value="1"/>
</dbReference>
<evidence type="ECO:0000313" key="2">
    <source>
        <dbReference type="EMBL" id="SOE18058.1"/>
    </source>
</evidence>
<keyword evidence="2" id="KW-0808">Transferase</keyword>
<evidence type="ECO:0000259" key="1">
    <source>
        <dbReference type="Pfam" id="PF00483"/>
    </source>
</evidence>
<evidence type="ECO:0000313" key="3">
    <source>
        <dbReference type="Proteomes" id="UP000219465"/>
    </source>
</evidence>
<dbReference type="CDD" id="cd02524">
    <property type="entry name" value="G1P_cytidylyltransferase"/>
    <property type="match status" value="1"/>
</dbReference>
<feature type="domain" description="Nucleotidyl transferase" evidence="1">
    <location>
        <begin position="2"/>
        <end position="231"/>
    </location>
</feature>
<name>A0A286ID61_9HYPH</name>
<protein>
    <submittedName>
        <fullName evidence="2">Glucose-1-phosphate cytidylyltransferase</fullName>
    </submittedName>
</protein>
<dbReference type="InterPro" id="IPR029044">
    <property type="entry name" value="Nucleotide-diphossugar_trans"/>
</dbReference>
<proteinExistence type="predicted"/>
<keyword evidence="2" id="KW-0548">Nucleotidyltransferase</keyword>
<dbReference type="PANTHER" id="PTHR47183:SF1">
    <property type="entry name" value="GLUCOSE-1-PHOSPHATE CYTIDYLYLTRANSFERASE"/>
    <property type="match status" value="1"/>
</dbReference>
<organism evidence="2 3">
    <name type="scientific">Hoeflea halophila</name>
    <dbReference type="NCBI Taxonomy" id="714899"/>
    <lineage>
        <taxon>Bacteria</taxon>
        <taxon>Pseudomonadati</taxon>
        <taxon>Pseudomonadota</taxon>
        <taxon>Alphaproteobacteria</taxon>
        <taxon>Hyphomicrobiales</taxon>
        <taxon>Rhizobiaceae</taxon>
        <taxon>Hoeflea</taxon>
    </lineage>
</organism>
<dbReference type="InterPro" id="IPR005835">
    <property type="entry name" value="NTP_transferase_dom"/>
</dbReference>
<dbReference type="SUPFAM" id="SSF53448">
    <property type="entry name" value="Nucleotide-diphospho-sugar transferases"/>
    <property type="match status" value="1"/>
</dbReference>
<sequence>MKVVILAGGLGSRLSEETHLRPKPMVDIGGRPILWHIMKLYHTHGLRDFVICCGFRGYVIKEYFANYALHMSDMTFDMSDNTVHFHRQSAEDWRVTLVDTGENTMTGGRLKRVAPYLAGEENFCFTYGDGLSDVDISATVDFHKAHGKLATVTAVRPPARFGALKLDGDTVQGFIEKPEGEGGFINGGFFVLSNPVLDWIENDHTSFEAEPLSRIAEAGELRAFFHRGFWQPMDTLRDKTMLEALWTQGRAPWKSW</sequence>
<dbReference type="EMBL" id="OCPC01000004">
    <property type="protein sequence ID" value="SOE18058.1"/>
    <property type="molecule type" value="Genomic_DNA"/>
</dbReference>
<dbReference type="GO" id="GO:0047343">
    <property type="term" value="F:glucose-1-phosphate cytidylyltransferase activity"/>
    <property type="evidence" value="ECO:0007669"/>
    <property type="project" value="InterPro"/>
</dbReference>
<dbReference type="OrthoDB" id="9814110at2"/>
<dbReference type="InterPro" id="IPR013446">
    <property type="entry name" value="G1P_cyt_trans-like"/>
</dbReference>
<dbReference type="InterPro" id="IPR046981">
    <property type="entry name" value="G1P_cyt_trans"/>
</dbReference>
<dbReference type="Pfam" id="PF00483">
    <property type="entry name" value="NTP_transferase"/>
    <property type="match status" value="1"/>
</dbReference>
<dbReference type="RefSeq" id="WP_097108696.1">
    <property type="nucleotide sequence ID" value="NZ_OCPC01000004.1"/>
</dbReference>
<reference evidence="3" key="1">
    <citation type="submission" date="2017-08" db="EMBL/GenBank/DDBJ databases">
        <authorList>
            <person name="Varghese N."/>
            <person name="Submissions S."/>
        </authorList>
    </citation>
    <scope>NUCLEOTIDE SEQUENCE [LARGE SCALE GENOMIC DNA]</scope>
    <source>
        <strain evidence="3">KCTC 23107</strain>
    </source>
</reference>
<dbReference type="PANTHER" id="PTHR47183">
    <property type="entry name" value="GLUCOSE-1-PHOSPHATE CYTIDYLYLTRANSFERASE-RELATED"/>
    <property type="match status" value="1"/>
</dbReference>
<dbReference type="GO" id="GO:0009243">
    <property type="term" value="P:O antigen biosynthetic process"/>
    <property type="evidence" value="ECO:0007669"/>
    <property type="project" value="InterPro"/>
</dbReference>
<keyword evidence="3" id="KW-1185">Reference proteome</keyword>
<gene>
    <name evidence="2" type="ORF">SAMN05877838_2970</name>
</gene>
<accession>A0A286ID61</accession>
<dbReference type="Proteomes" id="UP000219465">
    <property type="component" value="Unassembled WGS sequence"/>
</dbReference>
<dbReference type="AlphaFoldDB" id="A0A286ID61"/>
<dbReference type="Gene3D" id="3.90.550.10">
    <property type="entry name" value="Spore Coat Polysaccharide Biosynthesis Protein SpsA, Chain A"/>
    <property type="match status" value="1"/>
</dbReference>